<proteinExistence type="predicted"/>
<keyword evidence="2" id="KW-1185">Reference proteome</keyword>
<sequence length="86" mass="9334">MRPGFIYEINERNQEFFSPSVPGSVIKGTDLARGGGASRAGPSIQIGDIHVHAPPGMDPREIAREVDRQLRASFSQRHALHDGGLT</sequence>
<reference evidence="2" key="1">
    <citation type="submission" date="2018-08" db="EMBL/GenBank/DDBJ databases">
        <authorList>
            <person name="Rodrigo-Torres L."/>
            <person name="Arahal R. D."/>
            <person name="Lucena T."/>
        </authorList>
    </citation>
    <scope>NUCLEOTIDE SEQUENCE [LARGE SCALE GENOMIC DNA]</scope>
    <source>
        <strain evidence="2">CECT 7235</strain>
    </source>
</reference>
<dbReference type="Proteomes" id="UP000272908">
    <property type="component" value="Unassembled WGS sequence"/>
</dbReference>
<evidence type="ECO:0000313" key="1">
    <source>
        <dbReference type="EMBL" id="SUZ33975.1"/>
    </source>
</evidence>
<evidence type="ECO:0000313" key="2">
    <source>
        <dbReference type="Proteomes" id="UP000272908"/>
    </source>
</evidence>
<gene>
    <name evidence="1" type="ORF">ROE7235_03756</name>
</gene>
<protein>
    <submittedName>
        <fullName evidence="1">Uncharacterized protein</fullName>
    </submittedName>
</protein>
<name>A0A3B0MDL6_9RHOB</name>
<dbReference type="AlphaFoldDB" id="A0A3B0MDL6"/>
<dbReference type="EMBL" id="UIHC01000098">
    <property type="protein sequence ID" value="SUZ33975.1"/>
    <property type="molecule type" value="Genomic_DNA"/>
</dbReference>
<accession>A0A3B0MDL6</accession>
<organism evidence="1 2">
    <name type="scientific">Roseinatronobacter ekhonensis</name>
    <dbReference type="NCBI Taxonomy" id="254356"/>
    <lineage>
        <taxon>Bacteria</taxon>
        <taxon>Pseudomonadati</taxon>
        <taxon>Pseudomonadota</taxon>
        <taxon>Alphaproteobacteria</taxon>
        <taxon>Rhodobacterales</taxon>
        <taxon>Paracoccaceae</taxon>
        <taxon>Roseinatronobacter</taxon>
    </lineage>
</organism>